<keyword evidence="3" id="KW-1185">Reference proteome</keyword>
<evidence type="ECO:0000259" key="1">
    <source>
        <dbReference type="Pfam" id="PF16289"/>
    </source>
</evidence>
<dbReference type="RefSeq" id="WP_115677007.1">
    <property type="nucleotide sequence ID" value="NZ_LR994544.1"/>
</dbReference>
<evidence type="ECO:0000313" key="3">
    <source>
        <dbReference type="Proteomes" id="UP000254168"/>
    </source>
</evidence>
<protein>
    <recommendedName>
        <fullName evidence="1">DUF4935 domain-containing protein</fullName>
    </recommendedName>
</protein>
<dbReference type="Proteomes" id="UP000254168">
    <property type="component" value="Unassembled WGS sequence"/>
</dbReference>
<name>A0AA46HAM3_9XANT</name>
<feature type="domain" description="DUF4935" evidence="1">
    <location>
        <begin position="5"/>
        <end position="171"/>
    </location>
</feature>
<dbReference type="EMBL" id="UIHB01000002">
    <property type="protein sequence ID" value="SUZ28390.1"/>
    <property type="molecule type" value="Genomic_DNA"/>
</dbReference>
<dbReference type="Pfam" id="PF16289">
    <property type="entry name" value="PIN_12"/>
    <property type="match status" value="1"/>
</dbReference>
<comment type="caution">
    <text evidence="2">The sequence shown here is derived from an EMBL/GenBank/DDBJ whole genome shotgun (WGS) entry which is preliminary data.</text>
</comment>
<reference evidence="2 3" key="1">
    <citation type="submission" date="2018-06" db="EMBL/GenBank/DDBJ databases">
        <authorList>
            <person name="Pothier F. J."/>
        </authorList>
    </citation>
    <scope>NUCLEOTIDE SEQUENCE [LARGE SCALE GENOMIC DNA]</scope>
    <source>
        <strain evidence="2 3">CPBF 424</strain>
    </source>
</reference>
<sequence length="373" mass="41418">MPLKVVLDTNVYSGDKFRLGQAFKTLGSLCQNGHVEVMLPYIVRREFETQLDTNAAEILAAFEKASTRLAAGPIPGDLRAELDELRRKFKTRKQEVIGSHSADFAVWRQEHAVSEMALSGDHAVAAMKNYFAAGAPFKSAKTRDDIPDAMLYQAVIDLANAGSVIFVCNDRKLAISVADIGSITHYGDLNEFLASTEVQAIIAQHDTANDVANLLLRLKALTDTLPNLLTEYVSDHGGEQIPGMRFSSPGVPGDDREAYVYQFGNLYDIEFDWDSAAYHGDLVYVVPFAGAGIFNINYFVSKWDAHEIESRGASYRYHNDYVVEADEEAELWVTGMLRIQVSDEYTPEDDLADAIEEMSIDSVDAPRLIEDRD</sequence>
<gene>
    <name evidence="2" type="ORF">CPBF424_22060</name>
</gene>
<accession>A0AA46HAM3</accession>
<dbReference type="InterPro" id="IPR032557">
    <property type="entry name" value="DUF4935"/>
</dbReference>
<proteinExistence type="predicted"/>
<evidence type="ECO:0000313" key="2">
    <source>
        <dbReference type="EMBL" id="SUZ28390.1"/>
    </source>
</evidence>
<organism evidence="2 3">
    <name type="scientific">Xanthomonas euroxanthea</name>
    <dbReference type="NCBI Taxonomy" id="2259622"/>
    <lineage>
        <taxon>Bacteria</taxon>
        <taxon>Pseudomonadati</taxon>
        <taxon>Pseudomonadota</taxon>
        <taxon>Gammaproteobacteria</taxon>
        <taxon>Lysobacterales</taxon>
        <taxon>Lysobacteraceae</taxon>
        <taxon>Xanthomonas</taxon>
    </lineage>
</organism>
<dbReference type="AlphaFoldDB" id="A0AA46HAM3"/>